<name>A0A174QL97_ANAHA</name>
<evidence type="ECO:0000313" key="4">
    <source>
        <dbReference type="Proteomes" id="UP000188159"/>
    </source>
</evidence>
<sequence length="65" mass="7199">MESKANPQTKASAKWNKKAGYVAKSYKLKKDTVEAFAEACKKAGVSQAGQLTKMMNDFIQKVEEN</sequence>
<dbReference type="OrthoDB" id="1655841at2"/>
<proteinExistence type="predicted"/>
<reference evidence="2 3" key="1">
    <citation type="submission" date="2015-09" db="EMBL/GenBank/DDBJ databases">
        <authorList>
            <consortium name="Pathogen Informatics"/>
        </authorList>
    </citation>
    <scope>NUCLEOTIDE SEQUENCE [LARGE SCALE GENOMIC DNA]</scope>
    <source>
        <strain evidence="2 3">2789STDY5834908</strain>
    </source>
</reference>
<organism evidence="2 3">
    <name type="scientific">Anaerostipes hadrus</name>
    <dbReference type="NCBI Taxonomy" id="649756"/>
    <lineage>
        <taxon>Bacteria</taxon>
        <taxon>Bacillati</taxon>
        <taxon>Bacillota</taxon>
        <taxon>Clostridia</taxon>
        <taxon>Lachnospirales</taxon>
        <taxon>Lachnospiraceae</taxon>
        <taxon>Anaerostipes</taxon>
    </lineage>
</organism>
<evidence type="ECO:0000313" key="2">
    <source>
        <dbReference type="EMBL" id="CUP74042.1"/>
    </source>
</evidence>
<dbReference type="Proteomes" id="UP000095564">
    <property type="component" value="Unassembled WGS sequence"/>
</dbReference>
<evidence type="ECO:0000313" key="3">
    <source>
        <dbReference type="Proteomes" id="UP000095564"/>
    </source>
</evidence>
<dbReference type="AlphaFoldDB" id="A0A174QL97"/>
<protein>
    <submittedName>
        <fullName evidence="1">Chemotaxis protein</fullName>
    </submittedName>
</protein>
<evidence type="ECO:0000313" key="1">
    <source>
        <dbReference type="EMBL" id="AQP38597.1"/>
    </source>
</evidence>
<gene>
    <name evidence="1" type="ORF">DO83_02595</name>
    <name evidence="2" type="ORF">ERS852520_02063</name>
</gene>
<dbReference type="Proteomes" id="UP000188159">
    <property type="component" value="Chromosome"/>
</dbReference>
<reference evidence="1 4" key="2">
    <citation type="journal article" date="2016" name="Sci. Rep.">
        <title>Accelerated dysbiosis of gut microbiota during aggravation of DSS-induced colitis by a butyrate-producing bacterium.</title>
        <authorList>
            <person name="Zhang Q."/>
            <person name="Wu Y."/>
            <person name="Wang J."/>
            <person name="Wu G."/>
            <person name="Long W."/>
            <person name="Xue Z."/>
            <person name="Wang L."/>
            <person name="Zhang X."/>
            <person name="Pang X."/>
            <person name="Zhao Y."/>
            <person name="Zhao L."/>
            <person name="Zhang C."/>
        </authorList>
    </citation>
    <scope>NUCLEOTIDE SEQUENCE [LARGE SCALE GENOMIC DNA]</scope>
    <source>
        <strain evidence="1 4">BPB5</strain>
    </source>
</reference>
<dbReference type="RefSeq" id="WP_055160766.1">
    <property type="nucleotide sequence ID" value="NZ_CP012098.1"/>
</dbReference>
<dbReference type="EMBL" id="CZAU01000020">
    <property type="protein sequence ID" value="CUP74042.1"/>
    <property type="molecule type" value="Genomic_DNA"/>
</dbReference>
<dbReference type="EMBL" id="CP012098">
    <property type="protein sequence ID" value="AQP38597.1"/>
    <property type="molecule type" value="Genomic_DNA"/>
</dbReference>
<accession>A0A174QL97</accession>